<evidence type="ECO:0000256" key="2">
    <source>
        <dbReference type="ARBA" id="ARBA00022771"/>
    </source>
</evidence>
<dbReference type="AlphaFoldDB" id="A0A0R3SIK6"/>
<dbReference type="Proteomes" id="UP000274504">
    <property type="component" value="Unassembled WGS sequence"/>
</dbReference>
<evidence type="ECO:0000313" key="10">
    <source>
        <dbReference type="WBParaSite" id="HDID_0000477101-mRNA-1"/>
    </source>
</evidence>
<dbReference type="PANTHER" id="PTHR23235">
    <property type="entry name" value="KRUEPPEL-LIKE TRANSCRIPTION FACTOR"/>
    <property type="match status" value="1"/>
</dbReference>
<protein>
    <submittedName>
        <fullName evidence="10">Zinc finger protein</fullName>
    </submittedName>
</protein>
<keyword evidence="1" id="KW-0479">Metal-binding</keyword>
<feature type="domain" description="C2H2-type" evidence="5">
    <location>
        <begin position="259"/>
        <end position="287"/>
    </location>
</feature>
<evidence type="ECO:0000256" key="4">
    <source>
        <dbReference type="PROSITE-ProRule" id="PRU00042"/>
    </source>
</evidence>
<dbReference type="GO" id="GO:0008270">
    <property type="term" value="F:zinc ion binding"/>
    <property type="evidence" value="ECO:0007669"/>
    <property type="project" value="UniProtKB-KW"/>
</dbReference>
<dbReference type="SUPFAM" id="SSF57667">
    <property type="entry name" value="beta-beta-alpha zinc fingers"/>
    <property type="match status" value="1"/>
</dbReference>
<dbReference type="WBParaSite" id="HDID_0000477101-mRNA-1">
    <property type="protein sequence ID" value="HDID_0000477101-mRNA-1"/>
    <property type="gene ID" value="HDID_0000477101"/>
</dbReference>
<keyword evidence="2 4" id="KW-0863">Zinc-finger</keyword>
<evidence type="ECO:0000256" key="1">
    <source>
        <dbReference type="ARBA" id="ARBA00022723"/>
    </source>
</evidence>
<keyword evidence="3" id="KW-0862">Zinc</keyword>
<reference evidence="6 8" key="2">
    <citation type="submission" date="2018-11" db="EMBL/GenBank/DDBJ databases">
        <authorList>
            <consortium name="Pathogen Informatics"/>
        </authorList>
    </citation>
    <scope>NUCLEOTIDE SEQUENCE [LARGE SCALE GENOMIC DNA]</scope>
</reference>
<dbReference type="EMBL" id="CABIJS010000719">
    <property type="protein sequence ID" value="VUZ57600.1"/>
    <property type="molecule type" value="Genomic_DNA"/>
</dbReference>
<accession>A0A0R3SIK6</accession>
<keyword evidence="9" id="KW-1185">Reference proteome</keyword>
<evidence type="ECO:0000313" key="7">
    <source>
        <dbReference type="EMBL" id="VUZ57600.1"/>
    </source>
</evidence>
<dbReference type="PROSITE" id="PS50157">
    <property type="entry name" value="ZINC_FINGER_C2H2_2"/>
    <property type="match status" value="2"/>
</dbReference>
<dbReference type="InterPro" id="IPR036236">
    <property type="entry name" value="Znf_C2H2_sf"/>
</dbReference>
<evidence type="ECO:0000313" key="6">
    <source>
        <dbReference type="EMBL" id="VDL55296.1"/>
    </source>
</evidence>
<evidence type="ECO:0000259" key="5">
    <source>
        <dbReference type="PROSITE" id="PS50157"/>
    </source>
</evidence>
<proteinExistence type="predicted"/>
<dbReference type="InterPro" id="IPR013087">
    <property type="entry name" value="Znf_C2H2_type"/>
</dbReference>
<name>A0A0R3SIK6_HYMDI</name>
<evidence type="ECO:0000313" key="8">
    <source>
        <dbReference type="Proteomes" id="UP000274504"/>
    </source>
</evidence>
<dbReference type="Proteomes" id="UP000321570">
    <property type="component" value="Unassembled WGS sequence"/>
</dbReference>
<dbReference type="EMBL" id="UYSG01001989">
    <property type="protein sequence ID" value="VDL55296.1"/>
    <property type="molecule type" value="Genomic_DNA"/>
</dbReference>
<dbReference type="SMART" id="SM00355">
    <property type="entry name" value="ZnF_C2H2"/>
    <property type="match status" value="3"/>
</dbReference>
<dbReference type="OrthoDB" id="10066279at2759"/>
<reference evidence="10" key="1">
    <citation type="submission" date="2017-02" db="UniProtKB">
        <authorList>
            <consortium name="WormBaseParasite"/>
        </authorList>
    </citation>
    <scope>IDENTIFICATION</scope>
</reference>
<reference evidence="7 9" key="3">
    <citation type="submission" date="2019-07" db="EMBL/GenBank/DDBJ databases">
        <authorList>
            <person name="Jastrzebski P J."/>
            <person name="Paukszto L."/>
            <person name="Jastrzebski P J."/>
        </authorList>
    </citation>
    <scope>NUCLEOTIDE SEQUENCE [LARGE SCALE GENOMIC DNA]</scope>
    <source>
        <strain evidence="7 9">WMS-il1</strain>
    </source>
</reference>
<feature type="domain" description="C2H2-type" evidence="5">
    <location>
        <begin position="231"/>
        <end position="258"/>
    </location>
</feature>
<gene>
    <name evidence="6" type="ORF">HDID_LOCUS4769</name>
    <name evidence="7" type="ORF">WMSIL1_LOCUS15111</name>
</gene>
<dbReference type="Gene3D" id="3.30.160.60">
    <property type="entry name" value="Classic Zinc Finger"/>
    <property type="match status" value="2"/>
</dbReference>
<evidence type="ECO:0000256" key="3">
    <source>
        <dbReference type="ARBA" id="ARBA00022833"/>
    </source>
</evidence>
<dbReference type="PROSITE" id="PS00028">
    <property type="entry name" value="ZINC_FINGER_C2H2_1"/>
    <property type="match status" value="2"/>
</dbReference>
<sequence>MSAYVTQDMSVRSNVPPNFMASSMQELPIMSDSGPPLNMLTDPIAQIFLQLIQQFQTVQQRETLPAVLPESKELESVIQRTIQNHLLSKYSKCFIHGELKISVDSNPPVTVKINSSMSSSSKRKSYTPVRICQTFPPSPDCVSTDSGALDLSHSGSINSNESSPVTPVKPDFASMFNNQHEKHDAPRKRISTAKGKFSVGRRNFPCNQCNKMQFYSLQQLEQHTKIAHGSYRCHVCSRTFTQRSNLQRHALKHVGFKPFQCSICLQGYYRKDHLMRHMEINHPTFDPRENIKVILSSSQSLEYLNFTQFAVNDTSSLFLIGPEQPKPEETVDQRNSHLC</sequence>
<evidence type="ECO:0000313" key="9">
    <source>
        <dbReference type="Proteomes" id="UP000321570"/>
    </source>
</evidence>
<organism evidence="10">
    <name type="scientific">Hymenolepis diminuta</name>
    <name type="common">Rat tapeworm</name>
    <dbReference type="NCBI Taxonomy" id="6216"/>
    <lineage>
        <taxon>Eukaryota</taxon>
        <taxon>Metazoa</taxon>
        <taxon>Spiralia</taxon>
        <taxon>Lophotrochozoa</taxon>
        <taxon>Platyhelminthes</taxon>
        <taxon>Cestoda</taxon>
        <taxon>Eucestoda</taxon>
        <taxon>Cyclophyllidea</taxon>
        <taxon>Hymenolepididae</taxon>
        <taxon>Hymenolepis</taxon>
    </lineage>
</organism>
<dbReference type="STRING" id="6216.A0A0R3SIK6"/>
<dbReference type="Pfam" id="PF00096">
    <property type="entry name" value="zf-C2H2"/>
    <property type="match status" value="2"/>
</dbReference>